<dbReference type="Proteomes" id="UP000830395">
    <property type="component" value="Chromosome 19"/>
</dbReference>
<keyword evidence="2" id="KW-1185">Reference proteome</keyword>
<name>A0ACC5Z7P6_9TELE</name>
<evidence type="ECO:0000313" key="2">
    <source>
        <dbReference type="Proteomes" id="UP000830395"/>
    </source>
</evidence>
<reference evidence="1" key="1">
    <citation type="submission" date="2020-02" db="EMBL/GenBank/DDBJ databases">
        <title>Genome sequencing of the panga catfish, Pangasius djambal.</title>
        <authorList>
            <person name="Wen M."/>
            <person name="Zahm M."/>
            <person name="Roques C."/>
            <person name="Cabau C."/>
            <person name="Klopp C."/>
            <person name="Donnadieu C."/>
            <person name="Jouanno E."/>
            <person name="Avarre J.-C."/>
            <person name="Campet M."/>
            <person name="Ha T."/>
            <person name="Dugue R."/>
            <person name="Lampietro C."/>
            <person name="Louis A."/>
            <person name="Herpin A."/>
            <person name="Echchiki A."/>
            <person name="Berthelot C."/>
            <person name="Parey E."/>
            <person name="Roest-Crollius H."/>
            <person name="Braasch I."/>
            <person name="Postlethwait J.H."/>
            <person name="Bobe J."/>
            <person name="Montfort J."/>
            <person name="Bouchez O."/>
            <person name="Begum T."/>
            <person name="Schartl M."/>
            <person name="Gustiano R."/>
            <person name="Guiguen Y."/>
        </authorList>
    </citation>
    <scope>NUCLEOTIDE SEQUENCE</scope>
    <source>
        <strain evidence="1">Pdj_M5554</strain>
    </source>
</reference>
<accession>A0ACC5Z7P6</accession>
<dbReference type="EMBL" id="CM040993">
    <property type="protein sequence ID" value="MCJ8744049.1"/>
    <property type="molecule type" value="Genomic_DNA"/>
</dbReference>
<evidence type="ECO:0000313" key="1">
    <source>
        <dbReference type="EMBL" id="MCJ8744049.1"/>
    </source>
</evidence>
<gene>
    <name evidence="1" type="ORF">PDJAM_G00101760</name>
</gene>
<protein>
    <submittedName>
        <fullName evidence="1">Uncharacterized protein</fullName>
    </submittedName>
</protein>
<proteinExistence type="predicted"/>
<organism evidence="1 2">
    <name type="scientific">Pangasius djambal</name>
    <dbReference type="NCBI Taxonomy" id="1691987"/>
    <lineage>
        <taxon>Eukaryota</taxon>
        <taxon>Metazoa</taxon>
        <taxon>Chordata</taxon>
        <taxon>Craniata</taxon>
        <taxon>Vertebrata</taxon>
        <taxon>Euteleostomi</taxon>
        <taxon>Actinopterygii</taxon>
        <taxon>Neopterygii</taxon>
        <taxon>Teleostei</taxon>
        <taxon>Ostariophysi</taxon>
        <taxon>Siluriformes</taxon>
        <taxon>Pangasiidae</taxon>
        <taxon>Pangasius</taxon>
    </lineage>
</organism>
<sequence length="93" mass="10307">MTPVDQQKKEVLEDKDYLSGETSSSVGHIPLIDQQKHVIKEEPEDEDFLCGGTSSSVGHVTHEGEQNGEVLKKEIKEEESKDEEYLCATTVCG</sequence>
<comment type="caution">
    <text evidence="1">The sequence shown here is derived from an EMBL/GenBank/DDBJ whole genome shotgun (WGS) entry which is preliminary data.</text>
</comment>